<reference evidence="8" key="1">
    <citation type="submission" date="2020-04" db="EMBL/GenBank/DDBJ databases">
        <title>Deep metagenomics examines the oral microbiome during advanced dental caries in children, revealing novel taxa and co-occurrences with host molecules.</title>
        <authorList>
            <person name="Baker J.L."/>
            <person name="Morton J.T."/>
            <person name="Dinis M."/>
            <person name="Alvarez R."/>
            <person name="Tran N.C."/>
            <person name="Knight R."/>
            <person name="Edlund A."/>
        </authorList>
    </citation>
    <scope>NUCLEOTIDE SEQUENCE</scope>
    <source>
        <strain evidence="8">JCVI_24_bin.2</strain>
    </source>
</reference>
<evidence type="ECO:0000313" key="9">
    <source>
        <dbReference type="Proteomes" id="UP000709351"/>
    </source>
</evidence>
<dbReference type="InterPro" id="IPR003761">
    <property type="entry name" value="Exonuc_VII_S"/>
</dbReference>
<proteinExistence type="inferred from homology"/>
<dbReference type="InterPro" id="IPR037004">
    <property type="entry name" value="Exonuc_VII_ssu_sf"/>
</dbReference>
<comment type="similarity">
    <text evidence="1">Belongs to the XseB family.</text>
</comment>
<dbReference type="GO" id="GO:0006308">
    <property type="term" value="P:DNA catabolic process"/>
    <property type="evidence" value="ECO:0007669"/>
    <property type="project" value="InterPro"/>
</dbReference>
<keyword evidence="4" id="KW-0378">Hydrolase</keyword>
<feature type="compositionally biased region" description="Basic and acidic residues" evidence="7">
    <location>
        <begin position="20"/>
        <end position="51"/>
    </location>
</feature>
<evidence type="ECO:0000256" key="2">
    <source>
        <dbReference type="ARBA" id="ARBA00022490"/>
    </source>
</evidence>
<sequence>MIEGKDEMPALGKDGQIEFASKENAGKPEKKVKAEKVENSEKNEKSDKKKDLSEIFTDLDSLLQKMEGEESLEKSFAIYEKAVALLKEANSSIDRIEKQVRILDGEEGK</sequence>
<keyword evidence="3" id="KW-0540">Nuclease</keyword>
<organism evidence="8 9">
    <name type="scientific">Oribacterium parvum</name>
    <dbReference type="NCBI Taxonomy" id="1501329"/>
    <lineage>
        <taxon>Bacteria</taxon>
        <taxon>Bacillati</taxon>
        <taxon>Bacillota</taxon>
        <taxon>Clostridia</taxon>
        <taxon>Lachnospirales</taxon>
        <taxon>Lachnospiraceae</taxon>
        <taxon>Oribacterium</taxon>
    </lineage>
</organism>
<evidence type="ECO:0000256" key="7">
    <source>
        <dbReference type="SAM" id="MobiDB-lite"/>
    </source>
</evidence>
<dbReference type="GO" id="GO:0008855">
    <property type="term" value="F:exodeoxyribonuclease VII activity"/>
    <property type="evidence" value="ECO:0007669"/>
    <property type="project" value="InterPro"/>
</dbReference>
<evidence type="ECO:0000256" key="6">
    <source>
        <dbReference type="SAM" id="Coils"/>
    </source>
</evidence>
<protein>
    <submittedName>
        <fullName evidence="8">Exodeoxyribonuclease VII small subunit</fullName>
    </submittedName>
</protein>
<evidence type="ECO:0000256" key="1">
    <source>
        <dbReference type="ARBA" id="ARBA00009998"/>
    </source>
</evidence>
<evidence type="ECO:0000256" key="3">
    <source>
        <dbReference type="ARBA" id="ARBA00022722"/>
    </source>
</evidence>
<evidence type="ECO:0000313" key="8">
    <source>
        <dbReference type="EMBL" id="MBF1284051.1"/>
    </source>
</evidence>
<accession>A0A930DS20</accession>
<evidence type="ECO:0000256" key="4">
    <source>
        <dbReference type="ARBA" id="ARBA00022801"/>
    </source>
</evidence>
<dbReference type="GO" id="GO:0009318">
    <property type="term" value="C:exodeoxyribonuclease VII complex"/>
    <property type="evidence" value="ECO:0007669"/>
    <property type="project" value="InterPro"/>
</dbReference>
<dbReference type="AlphaFoldDB" id="A0A930DS20"/>
<feature type="coiled-coil region" evidence="6">
    <location>
        <begin position="79"/>
        <end position="106"/>
    </location>
</feature>
<dbReference type="Gene3D" id="1.10.287.1040">
    <property type="entry name" value="Exonuclease VII, small subunit"/>
    <property type="match status" value="1"/>
</dbReference>
<gene>
    <name evidence="8" type="ORF">HXM93_05920</name>
</gene>
<name>A0A930DS20_9FIRM</name>
<comment type="caution">
    <text evidence="8">The sequence shown here is derived from an EMBL/GenBank/DDBJ whole genome shotgun (WGS) entry which is preliminary data.</text>
</comment>
<dbReference type="Proteomes" id="UP000709351">
    <property type="component" value="Unassembled WGS sequence"/>
</dbReference>
<dbReference type="Pfam" id="PF02609">
    <property type="entry name" value="Exonuc_VII_S"/>
    <property type="match status" value="1"/>
</dbReference>
<feature type="region of interest" description="Disordered" evidence="7">
    <location>
        <begin position="1"/>
        <end position="51"/>
    </location>
</feature>
<dbReference type="SUPFAM" id="SSF116842">
    <property type="entry name" value="XseB-like"/>
    <property type="match status" value="1"/>
</dbReference>
<evidence type="ECO:0000256" key="5">
    <source>
        <dbReference type="ARBA" id="ARBA00022839"/>
    </source>
</evidence>
<keyword evidence="6" id="KW-0175">Coiled coil</keyword>
<keyword evidence="2" id="KW-0963">Cytoplasm</keyword>
<keyword evidence="5" id="KW-0269">Exonuclease</keyword>
<dbReference type="EMBL" id="JABZRD010000347">
    <property type="protein sequence ID" value="MBF1284051.1"/>
    <property type="molecule type" value="Genomic_DNA"/>
</dbReference>